<keyword evidence="4" id="KW-0963">Cytoplasm</keyword>
<comment type="caution">
    <text evidence="13">The sequence shown here is derived from an EMBL/GenBank/DDBJ whole genome shotgun (WGS) entry which is preliminary data.</text>
</comment>
<sequence>ICSNTITAMQSGIFFGYLGLINELIRRFKRELGEDSVVVATGGQAELIGNESRLIDKVNPLLTLEGLRMIYEMNR</sequence>
<dbReference type="SUPFAM" id="SSF53067">
    <property type="entry name" value="Actin-like ATPase domain"/>
    <property type="match status" value="1"/>
</dbReference>
<evidence type="ECO:0000256" key="1">
    <source>
        <dbReference type="ARBA" id="ARBA00001958"/>
    </source>
</evidence>
<evidence type="ECO:0000256" key="12">
    <source>
        <dbReference type="ARBA" id="ARBA00040883"/>
    </source>
</evidence>
<evidence type="ECO:0000256" key="4">
    <source>
        <dbReference type="ARBA" id="ARBA00022490"/>
    </source>
</evidence>
<comment type="cofactor">
    <cofactor evidence="1">
        <name>K(+)</name>
        <dbReference type="ChEBI" id="CHEBI:29103"/>
    </cofactor>
</comment>
<dbReference type="GO" id="GO:0005737">
    <property type="term" value="C:cytoplasm"/>
    <property type="evidence" value="ECO:0007669"/>
    <property type="project" value="UniProtKB-SubCell"/>
</dbReference>
<comment type="similarity">
    <text evidence="11">Belongs to the type III pantothenate kinase family.</text>
</comment>
<evidence type="ECO:0000313" key="13">
    <source>
        <dbReference type="EMBL" id="GAI13335.1"/>
    </source>
</evidence>
<dbReference type="PANTHER" id="PTHR34265">
    <property type="entry name" value="TYPE III PANTOTHENATE KINASE"/>
    <property type="match status" value="1"/>
</dbReference>
<dbReference type="GO" id="GO:0005524">
    <property type="term" value="F:ATP binding"/>
    <property type="evidence" value="ECO:0007669"/>
    <property type="project" value="UniProtKB-KW"/>
</dbReference>
<keyword evidence="7" id="KW-0418">Kinase</keyword>
<keyword evidence="10" id="KW-0173">Coenzyme A biosynthesis</keyword>
<accession>X1MF65</accession>
<name>X1MF65_9ZZZZ</name>
<comment type="subcellular location">
    <subcellularLocation>
        <location evidence="2">Cytoplasm</location>
    </subcellularLocation>
</comment>
<keyword evidence="9" id="KW-0630">Potassium</keyword>
<evidence type="ECO:0000256" key="6">
    <source>
        <dbReference type="ARBA" id="ARBA00022741"/>
    </source>
</evidence>
<dbReference type="EMBL" id="BARV01003915">
    <property type="protein sequence ID" value="GAI13335.1"/>
    <property type="molecule type" value="Genomic_DNA"/>
</dbReference>
<dbReference type="Gene3D" id="3.30.420.40">
    <property type="match status" value="1"/>
</dbReference>
<dbReference type="GO" id="GO:0015937">
    <property type="term" value="P:coenzyme A biosynthetic process"/>
    <property type="evidence" value="ECO:0007669"/>
    <property type="project" value="UniProtKB-KW"/>
</dbReference>
<evidence type="ECO:0000256" key="9">
    <source>
        <dbReference type="ARBA" id="ARBA00022958"/>
    </source>
</evidence>
<keyword evidence="5" id="KW-0808">Transferase</keyword>
<reference evidence="13" key="1">
    <citation type="journal article" date="2014" name="Front. Microbiol.">
        <title>High frequency of phylogenetically diverse reductive dehalogenase-homologous genes in deep subseafloor sedimentary metagenomes.</title>
        <authorList>
            <person name="Kawai M."/>
            <person name="Futagami T."/>
            <person name="Toyoda A."/>
            <person name="Takaki Y."/>
            <person name="Nishi S."/>
            <person name="Hori S."/>
            <person name="Arai W."/>
            <person name="Tsubouchi T."/>
            <person name="Morono Y."/>
            <person name="Uchiyama I."/>
            <person name="Ito T."/>
            <person name="Fujiyama A."/>
            <person name="Inagaki F."/>
            <person name="Takami H."/>
        </authorList>
    </citation>
    <scope>NUCLEOTIDE SEQUENCE</scope>
    <source>
        <strain evidence="13">Expedition CK06-06</strain>
    </source>
</reference>
<organism evidence="13">
    <name type="scientific">marine sediment metagenome</name>
    <dbReference type="NCBI Taxonomy" id="412755"/>
    <lineage>
        <taxon>unclassified sequences</taxon>
        <taxon>metagenomes</taxon>
        <taxon>ecological metagenomes</taxon>
    </lineage>
</organism>
<protein>
    <recommendedName>
        <fullName evidence="12">Type III pantothenate kinase</fullName>
    </recommendedName>
</protein>
<gene>
    <name evidence="13" type="ORF">S06H3_09045</name>
</gene>
<comment type="subunit">
    <text evidence="3">Homodimer.</text>
</comment>
<dbReference type="GO" id="GO:0004594">
    <property type="term" value="F:pantothenate kinase activity"/>
    <property type="evidence" value="ECO:0007669"/>
    <property type="project" value="InterPro"/>
</dbReference>
<evidence type="ECO:0000256" key="2">
    <source>
        <dbReference type="ARBA" id="ARBA00004496"/>
    </source>
</evidence>
<keyword evidence="8" id="KW-0067">ATP-binding</keyword>
<evidence type="ECO:0000256" key="3">
    <source>
        <dbReference type="ARBA" id="ARBA00011738"/>
    </source>
</evidence>
<feature type="non-terminal residue" evidence="13">
    <location>
        <position position="1"/>
    </location>
</feature>
<evidence type="ECO:0000256" key="11">
    <source>
        <dbReference type="ARBA" id="ARBA00038036"/>
    </source>
</evidence>
<evidence type="ECO:0000256" key="8">
    <source>
        <dbReference type="ARBA" id="ARBA00022840"/>
    </source>
</evidence>
<dbReference type="PANTHER" id="PTHR34265:SF1">
    <property type="entry name" value="TYPE III PANTOTHENATE KINASE"/>
    <property type="match status" value="1"/>
</dbReference>
<dbReference type="InterPro" id="IPR004619">
    <property type="entry name" value="Type_III_PanK"/>
</dbReference>
<keyword evidence="6" id="KW-0547">Nucleotide-binding</keyword>
<evidence type="ECO:0000256" key="7">
    <source>
        <dbReference type="ARBA" id="ARBA00022777"/>
    </source>
</evidence>
<evidence type="ECO:0000256" key="5">
    <source>
        <dbReference type="ARBA" id="ARBA00022679"/>
    </source>
</evidence>
<evidence type="ECO:0000256" key="10">
    <source>
        <dbReference type="ARBA" id="ARBA00022993"/>
    </source>
</evidence>
<proteinExistence type="inferred from homology"/>
<dbReference type="InterPro" id="IPR043129">
    <property type="entry name" value="ATPase_NBD"/>
</dbReference>
<dbReference type="AlphaFoldDB" id="X1MF65"/>